<protein>
    <submittedName>
        <fullName evidence="2">Transmembrane protein 121B-like</fullName>
    </submittedName>
</protein>
<sequence length="186" mass="19542">MRLLLAIGSGGGGGIRGARRGVRRSGRPRCSLTLMLSAALWWRWLRWPRCSLRPHGHLAAAQAGHAALRAATGGGGDTGHDGGGGFPARLSARLQSAGGGGGCCCCGCCCGCCCFPRRPRDVGLARPAEASRRAPLPVPADRSLCPRCCLRCVPGSRRCALCVRQSRAAARGCRRPTLRNGRKCRL</sequence>
<dbReference type="GeneID" id="113992691"/>
<accession>A0A6J2HDX2</accession>
<evidence type="ECO:0000313" key="2">
    <source>
        <dbReference type="RefSeq" id="XP_027586049.1"/>
    </source>
</evidence>
<dbReference type="Proteomes" id="UP000504627">
    <property type="component" value="Unplaced"/>
</dbReference>
<proteinExistence type="predicted"/>
<keyword evidence="1" id="KW-1185">Reference proteome</keyword>
<gene>
    <name evidence="2" type="primary">LOC113992691</name>
</gene>
<dbReference type="AlphaFoldDB" id="A0A6J2HDX2"/>
<reference evidence="2" key="1">
    <citation type="submission" date="2025-08" db="UniProtKB">
        <authorList>
            <consortium name="RefSeq"/>
        </authorList>
    </citation>
    <scope>IDENTIFICATION</scope>
    <source>
        <tissue evidence="2">Muscle</tissue>
    </source>
</reference>
<dbReference type="InParanoid" id="A0A6J2HDX2"/>
<name>A0A6J2HDX2_9PASS</name>
<evidence type="ECO:0000313" key="1">
    <source>
        <dbReference type="Proteomes" id="UP000504627"/>
    </source>
</evidence>
<organism evidence="1 2">
    <name type="scientific">Pipra filicauda</name>
    <name type="common">Wire-tailed manakin</name>
    <dbReference type="NCBI Taxonomy" id="649802"/>
    <lineage>
        <taxon>Eukaryota</taxon>
        <taxon>Metazoa</taxon>
        <taxon>Chordata</taxon>
        <taxon>Craniata</taxon>
        <taxon>Vertebrata</taxon>
        <taxon>Euteleostomi</taxon>
        <taxon>Archelosauria</taxon>
        <taxon>Archosauria</taxon>
        <taxon>Dinosauria</taxon>
        <taxon>Saurischia</taxon>
        <taxon>Theropoda</taxon>
        <taxon>Coelurosauria</taxon>
        <taxon>Aves</taxon>
        <taxon>Neognathae</taxon>
        <taxon>Neoaves</taxon>
        <taxon>Telluraves</taxon>
        <taxon>Australaves</taxon>
        <taxon>Passeriformes</taxon>
        <taxon>Pipridae</taxon>
        <taxon>Pipra</taxon>
    </lineage>
</organism>
<dbReference type="RefSeq" id="XP_027586049.1">
    <property type="nucleotide sequence ID" value="XM_027730248.1"/>
</dbReference>